<keyword evidence="3" id="KW-0689">Ribosomal protein</keyword>
<dbReference type="GO" id="GO:0005840">
    <property type="term" value="C:ribosome"/>
    <property type="evidence" value="ECO:0007669"/>
    <property type="project" value="UniProtKB-KW"/>
</dbReference>
<accession>A0A168NS90</accession>
<dbReference type="GO" id="GO:0005634">
    <property type="term" value="C:nucleus"/>
    <property type="evidence" value="ECO:0007669"/>
    <property type="project" value="UniProtKB-SubCell"/>
</dbReference>
<evidence type="ECO:0000256" key="4">
    <source>
        <dbReference type="ARBA" id="ARBA00023242"/>
    </source>
</evidence>
<dbReference type="Pfam" id="PF23726">
    <property type="entry name" value="Beta-prop_RSE1_2nd"/>
    <property type="match status" value="1"/>
</dbReference>
<protein>
    <recommendedName>
        <fullName evidence="12">Cleavage/polyadenylation specificity factor A subunit C-terminal domain-containing protein</fullName>
    </recommendedName>
</protein>
<dbReference type="CDD" id="cd04457">
    <property type="entry name" value="S1_S28E"/>
    <property type="match status" value="1"/>
</dbReference>
<evidence type="ECO:0000313" key="10">
    <source>
        <dbReference type="EMBL" id="SAM01098.1"/>
    </source>
</evidence>
<dbReference type="Gene3D" id="2.40.50.140">
    <property type="entry name" value="Nucleic acid-binding proteins"/>
    <property type="match status" value="1"/>
</dbReference>
<evidence type="ECO:0000256" key="1">
    <source>
        <dbReference type="ARBA" id="ARBA00004123"/>
    </source>
</evidence>
<dbReference type="GO" id="GO:0003735">
    <property type="term" value="F:structural constituent of ribosome"/>
    <property type="evidence" value="ECO:0007669"/>
    <property type="project" value="InterPro"/>
</dbReference>
<feature type="compositionally biased region" description="Basic and acidic residues" evidence="6">
    <location>
        <begin position="1018"/>
        <end position="1039"/>
    </location>
</feature>
<feature type="domain" description="RSE1/DDB1/CPSF1 second beta-propeller" evidence="9">
    <location>
        <begin position="560"/>
        <end position="1142"/>
    </location>
</feature>
<dbReference type="Pfam" id="PF10433">
    <property type="entry name" value="Beta-prop_RSE1_1st"/>
    <property type="match status" value="1"/>
</dbReference>
<dbReference type="PANTHER" id="PTHR10644">
    <property type="entry name" value="DNA REPAIR/RNA PROCESSING CPSF FAMILY"/>
    <property type="match status" value="1"/>
</dbReference>
<dbReference type="InterPro" id="IPR012340">
    <property type="entry name" value="NA-bd_OB-fold"/>
</dbReference>
<dbReference type="EMBL" id="LT553503">
    <property type="protein sequence ID" value="SAM01098.1"/>
    <property type="molecule type" value="Genomic_DNA"/>
</dbReference>
<dbReference type="STRING" id="4829.A0A168NS90"/>
<keyword evidence="4" id="KW-0539">Nucleus</keyword>
<dbReference type="GO" id="GO:0003676">
    <property type="term" value="F:nucleic acid binding"/>
    <property type="evidence" value="ECO:0007669"/>
    <property type="project" value="InterPro"/>
</dbReference>
<evidence type="ECO:0000313" key="11">
    <source>
        <dbReference type="Proteomes" id="UP000078561"/>
    </source>
</evidence>
<evidence type="ECO:0000256" key="6">
    <source>
        <dbReference type="SAM" id="MobiDB-lite"/>
    </source>
</evidence>
<reference evidence="10" key="1">
    <citation type="submission" date="2016-04" db="EMBL/GenBank/DDBJ databases">
        <authorList>
            <person name="Evans L.H."/>
            <person name="Alamgir A."/>
            <person name="Owens N."/>
            <person name="Weber N.D."/>
            <person name="Virtaneva K."/>
            <person name="Barbian K."/>
            <person name="Babar A."/>
            <person name="Rosenke K."/>
        </authorList>
    </citation>
    <scope>NUCLEOTIDE SEQUENCE [LARGE SCALE GENOMIC DNA]</scope>
    <source>
        <strain evidence="10">CBS 101.48</strain>
    </source>
</reference>
<dbReference type="OMA" id="PMTKFKL"/>
<dbReference type="HAMAP" id="MF_00292">
    <property type="entry name" value="Ribosomal_eS28"/>
    <property type="match status" value="1"/>
</dbReference>
<dbReference type="InterPro" id="IPR000289">
    <property type="entry name" value="Ribosomal_eS28"/>
</dbReference>
<dbReference type="InterPro" id="IPR050358">
    <property type="entry name" value="RSE1/DDB1/CFT1"/>
</dbReference>
<dbReference type="GO" id="GO:0006412">
    <property type="term" value="P:translation"/>
    <property type="evidence" value="ECO:0007669"/>
    <property type="project" value="InterPro"/>
</dbReference>
<evidence type="ECO:0000256" key="3">
    <source>
        <dbReference type="ARBA" id="ARBA00022980"/>
    </source>
</evidence>
<dbReference type="Gene3D" id="2.130.10.10">
    <property type="entry name" value="YVTN repeat-like/Quinoprotein amine dehydrogenase"/>
    <property type="match status" value="3"/>
</dbReference>
<proteinExistence type="inferred from homology"/>
<dbReference type="Pfam" id="PF01200">
    <property type="entry name" value="Ribosomal_S28e"/>
    <property type="match status" value="1"/>
</dbReference>
<feature type="domain" description="RSE1/DDB1/CPSF1 first beta-propeller" evidence="8">
    <location>
        <begin position="97"/>
        <end position="470"/>
    </location>
</feature>
<dbReference type="Proteomes" id="UP000078561">
    <property type="component" value="Unassembled WGS sequence"/>
</dbReference>
<evidence type="ECO:0000259" key="7">
    <source>
        <dbReference type="Pfam" id="PF03178"/>
    </source>
</evidence>
<feature type="region of interest" description="Disordered" evidence="6">
    <location>
        <begin position="51"/>
        <end position="85"/>
    </location>
</feature>
<dbReference type="SUPFAM" id="SSF50249">
    <property type="entry name" value="Nucleic acid-binding proteins"/>
    <property type="match status" value="1"/>
</dbReference>
<sequence length="1650" mass="183553">MSAYTIYKELFPSQTVEHVEQAQFTTPGRTNLIVAKASLLQIYNFVEYTPNTSQPAPDDALRTQEDPTNNNNNTNDDDDKTLSFPTLTPLQDDIAAKSSARLELVAQYKLNGTIATMGVIRTCSARGKEGCDSLLVGFEDAKMSLLEWSPATNSIATVSIHYYERDELKKEYLSTSYMPTLHIDPQQRCAVLNFYNDKLAVLPFRQADQLDVTGQDNLEGEDDVKHPYLPSFIIDLASIDKDIKNVVDMVFLSDYYEPTLAILFQTKQTWTGRLDDGKDTSSVVVISLDLAEKVYPVIYSLHQLPYDSLQLVSMPKPIHGMMVISANALLHVSQGSPGVGVAVNAYAKTTTAFPGMKYDPLTVQLGLVLDGARALYLSDGVCLLFLQNGDWVLVKFIRDGNKIVSLLLARLPFGQVDVITGDSKNKRNPTYQHTPVALIPTCVCKVKDSDYFFVGSRVGNSLLVKWKSKGTFARKASIETGYSFRVCDELLNTGPITDMVIGDMEVDKSSSTHEALDDKTEGKLLPDVELVTASGYGKNGALCILRRHIRPQSTFSFDQTDCQALWTIKCRSKDNAGEDTATVIEDTAFDTSLDKLLFISKTNSTLVLAAGDELQELGKSGFYTRGPTVLVSTLFNHTHIVQIHEKGLYLLTPDGRRIQSIPVKESRIVEASVHDPYILLVLENKTIMALQCDESSKDISKDIIYLPVPSTINNAKNVYSASVFADTSGLFTLVKDKKRKMEEAKLRRTAGSSRHHSKRKAQDDINPDKASKKPHTPSTTAANDEFDEVDMDLYGDSDGDNDNSINSISTTAPDVNMDIDVDDEDALLYQDTTNQQESAADTTDTIDESNVSVIGGMKEISQMASLWCAVYYDNGEWALYSLPAFEECFRSPKLELLLGLVTDYPIREDTSIDDSNKEDAAFVQPLATRPDDAMGAIKIKELLLANIGKERKDPHLVLRTSTGSIVIYKVFEFIPTKDNLGPNDGDICAGTQPADYENRLALRLSRVHHDYIPRHRVDGDYGDLKKEQDTQDQAPKEDPTNLVIDLGIDDDEMTSKKKKKKNSSSTRKPRRKHLLSIFSDISGYAGVFVSGPESLWLMSSSKSFARVHPMKTDRPIMAFSQFHNVSCPHGFITIDTNSKIRLNKLRTDGVSFDMEWLVEKVLLGQTVHKIKYHPAMQVYTVLVSTAMDAKVTPPAGGDDDQEAATESAAKKDDAREPGSFLPKVDRFSLLLISPVTWETVDRVEFDEFEQGLSLECVSLESKQTSSGRKHFMAVGTGVLRGEDSPMKGSIYVYEIIEVVPELDNPQTNHKFKFLHKEDVKGAVTAMCEVSGHLAACIGSKMIVWSFEDNESLVGVAFIDVQIYVTCMCSIKNFILLGDVQKSVWFLGFQLEPAKLVLLGKDYQSFEVASVNYIIDDKSLYLMVGDTDDNLNIYQYAPFNLQSIAGQKLMRRGDFHVGSQVRTMVRLPQIELDNQGGFRYSRRQFSLYGSYTGSIGVVSPIPEKTFKRLNTLYGQLVNNIQHVAGLNPRAYRLIKGSKQRMASNRTKAVLDGDLIQAFAGLAVDRQRGLTKQIGTTVPRIMEDIDSSKTPVKLARVIKVLGRTGSRGGVTQVRVEFMDDTNRSIIRNVKGPVRENDILCLLESEREARRLR</sequence>
<keyword evidence="5" id="KW-0687">Ribonucleoprotein</keyword>
<dbReference type="FunFam" id="2.40.50.140:FF:000025">
    <property type="entry name" value="40S ribosomal protein S28"/>
    <property type="match status" value="1"/>
</dbReference>
<dbReference type="InterPro" id="IPR028626">
    <property type="entry name" value="Ribosomal_eS28_CS"/>
</dbReference>
<dbReference type="InterPro" id="IPR015943">
    <property type="entry name" value="WD40/YVTN_repeat-like_dom_sf"/>
</dbReference>
<dbReference type="InterPro" id="IPR004871">
    <property type="entry name" value="RSE1/DDB1/CPSF1_C"/>
</dbReference>
<feature type="compositionally biased region" description="Low complexity" evidence="6">
    <location>
        <begin position="802"/>
        <end position="816"/>
    </location>
</feature>
<comment type="similarity">
    <text evidence="2">Belongs to the eukaryotic ribosomal protein eS28 family.</text>
</comment>
<evidence type="ECO:0000256" key="2">
    <source>
        <dbReference type="ARBA" id="ARBA00005943"/>
    </source>
</evidence>
<dbReference type="GO" id="GO:1990904">
    <property type="term" value="C:ribonucleoprotein complex"/>
    <property type="evidence" value="ECO:0007669"/>
    <property type="project" value="UniProtKB-KW"/>
</dbReference>
<comment type="subcellular location">
    <subcellularLocation>
        <location evidence="1">Nucleus</location>
    </subcellularLocation>
</comment>
<feature type="domain" description="RSE1/DDB1/CPSF1 C-terminal" evidence="7">
    <location>
        <begin position="1227"/>
        <end position="1558"/>
    </location>
</feature>
<dbReference type="InParanoid" id="A0A168NS90"/>
<dbReference type="OrthoDB" id="6109at2759"/>
<dbReference type="FunCoup" id="A0A168NS90">
    <property type="interactions" value="879"/>
</dbReference>
<dbReference type="InterPro" id="IPR058543">
    <property type="entry name" value="Beta-prop_RSE1/DDB1/CPSF1_2nd"/>
</dbReference>
<feature type="region of interest" description="Disordered" evidence="6">
    <location>
        <begin position="1192"/>
        <end position="1217"/>
    </location>
</feature>
<evidence type="ECO:0000256" key="5">
    <source>
        <dbReference type="ARBA" id="ARBA00023274"/>
    </source>
</evidence>
<dbReference type="InterPro" id="IPR018846">
    <property type="entry name" value="Beta-prop_RSE1/DDB1/CPSF1_1st"/>
</dbReference>
<dbReference type="Pfam" id="PF03178">
    <property type="entry name" value="CPSF_A"/>
    <property type="match status" value="1"/>
</dbReference>
<feature type="compositionally biased region" description="Basic and acidic residues" evidence="6">
    <location>
        <begin position="760"/>
        <end position="771"/>
    </location>
</feature>
<gene>
    <name evidence="10" type="primary">ABSGL_06835.1 scaffold 8678</name>
</gene>
<keyword evidence="11" id="KW-1185">Reference proteome</keyword>
<evidence type="ECO:0000259" key="8">
    <source>
        <dbReference type="Pfam" id="PF10433"/>
    </source>
</evidence>
<dbReference type="PROSITE" id="PS00961">
    <property type="entry name" value="RIBOSOMAL_S28E"/>
    <property type="match status" value="1"/>
</dbReference>
<organism evidence="10">
    <name type="scientific">Absidia glauca</name>
    <name type="common">Pin mould</name>
    <dbReference type="NCBI Taxonomy" id="4829"/>
    <lineage>
        <taxon>Eukaryota</taxon>
        <taxon>Fungi</taxon>
        <taxon>Fungi incertae sedis</taxon>
        <taxon>Mucoromycota</taxon>
        <taxon>Mucoromycotina</taxon>
        <taxon>Mucoromycetes</taxon>
        <taxon>Mucorales</taxon>
        <taxon>Cunninghamellaceae</taxon>
        <taxon>Absidia</taxon>
    </lineage>
</organism>
<evidence type="ECO:0000259" key="9">
    <source>
        <dbReference type="Pfam" id="PF23726"/>
    </source>
</evidence>
<name>A0A168NS90_ABSGL</name>
<feature type="region of interest" description="Disordered" evidence="6">
    <location>
        <begin position="742"/>
        <end position="816"/>
    </location>
</feature>
<feature type="compositionally biased region" description="Acidic residues" evidence="6">
    <location>
        <begin position="784"/>
        <end position="801"/>
    </location>
</feature>
<feature type="region of interest" description="Disordered" evidence="6">
    <location>
        <begin position="1018"/>
        <end position="1047"/>
    </location>
</feature>
<evidence type="ECO:0008006" key="12">
    <source>
        <dbReference type="Google" id="ProtNLM"/>
    </source>
</evidence>